<feature type="transmembrane region" description="Helical" evidence="13">
    <location>
        <begin position="45"/>
        <end position="66"/>
    </location>
</feature>
<dbReference type="EMBL" id="BJLH01000001">
    <property type="protein sequence ID" value="GEA58830.1"/>
    <property type="molecule type" value="Genomic_DNA"/>
</dbReference>
<dbReference type="Pfam" id="PF01292">
    <property type="entry name" value="Ni_hydr_CYTB"/>
    <property type="match status" value="1"/>
</dbReference>
<dbReference type="InterPro" id="IPR052168">
    <property type="entry name" value="Cytochrome_b561_oxidase"/>
</dbReference>
<evidence type="ECO:0000256" key="2">
    <source>
        <dbReference type="ARBA" id="ARBA00004651"/>
    </source>
</evidence>
<evidence type="ECO:0000256" key="8">
    <source>
        <dbReference type="ARBA" id="ARBA00022982"/>
    </source>
</evidence>
<evidence type="ECO:0000259" key="14">
    <source>
        <dbReference type="Pfam" id="PF01292"/>
    </source>
</evidence>
<dbReference type="GO" id="GO:0046872">
    <property type="term" value="F:metal ion binding"/>
    <property type="evidence" value="ECO:0007669"/>
    <property type="project" value="UniProtKB-KW"/>
</dbReference>
<evidence type="ECO:0000256" key="13">
    <source>
        <dbReference type="SAM" id="Phobius"/>
    </source>
</evidence>
<comment type="similarity">
    <text evidence="12">Belongs to the cytochrome b561 family.</text>
</comment>
<keyword evidence="16" id="KW-1185">Reference proteome</keyword>
<keyword evidence="7" id="KW-0479">Metal-binding</keyword>
<comment type="subcellular location">
    <subcellularLocation>
        <location evidence="2">Cell membrane</location>
        <topology evidence="2">Multi-pass membrane protein</topology>
    </subcellularLocation>
</comment>
<evidence type="ECO:0000256" key="3">
    <source>
        <dbReference type="ARBA" id="ARBA00022448"/>
    </source>
</evidence>
<protein>
    <submittedName>
        <fullName evidence="15">Cytochrome b</fullName>
    </submittedName>
</protein>
<dbReference type="PANTHER" id="PTHR30529:SF7">
    <property type="entry name" value="CYTOCHROME B561 BACTERIAL_NI-HYDROGENASE DOMAIN-CONTAINING PROTEIN"/>
    <property type="match status" value="1"/>
</dbReference>
<name>A0A4Y3IJB2_9VIBR</name>
<evidence type="ECO:0000256" key="7">
    <source>
        <dbReference type="ARBA" id="ARBA00022723"/>
    </source>
</evidence>
<evidence type="ECO:0000256" key="9">
    <source>
        <dbReference type="ARBA" id="ARBA00022989"/>
    </source>
</evidence>
<dbReference type="RefSeq" id="WP_141268253.1">
    <property type="nucleotide sequence ID" value="NZ_BJLH01000001.1"/>
</dbReference>
<dbReference type="Gene3D" id="1.20.950.20">
    <property type="entry name" value="Transmembrane di-heme cytochromes, Chain C"/>
    <property type="match status" value="1"/>
</dbReference>
<feature type="transmembrane region" description="Helical" evidence="13">
    <location>
        <begin position="140"/>
        <end position="160"/>
    </location>
</feature>
<comment type="cofactor">
    <cofactor evidence="1">
        <name>heme b</name>
        <dbReference type="ChEBI" id="CHEBI:60344"/>
    </cofactor>
</comment>
<evidence type="ECO:0000256" key="6">
    <source>
        <dbReference type="ARBA" id="ARBA00022692"/>
    </source>
</evidence>
<sequence length="179" mass="19332">MATNTKKLSLTTIVMHWLAGVSFIGVFIVGLIMSEMDRGPSKSELMGYHKSIGVLILIVATIRILWRLKEGKLSSLGSSPAWQEKIAHAVHGILMLATIAMPISGIIMSAAGGRSVDVFGWVIISAGEKIEWLQQLGSTVHHSAVNIIVAVLVLHVIGALKHQFMDKDGTISRMIGKNI</sequence>
<dbReference type="GO" id="GO:0022904">
    <property type="term" value="P:respiratory electron transport chain"/>
    <property type="evidence" value="ECO:0007669"/>
    <property type="project" value="InterPro"/>
</dbReference>
<evidence type="ECO:0000256" key="11">
    <source>
        <dbReference type="ARBA" id="ARBA00023136"/>
    </source>
</evidence>
<feature type="transmembrane region" description="Helical" evidence="13">
    <location>
        <begin position="86"/>
        <end position="111"/>
    </location>
</feature>
<proteinExistence type="inferred from homology"/>
<keyword evidence="10" id="KW-0408">Iron</keyword>
<evidence type="ECO:0000256" key="4">
    <source>
        <dbReference type="ARBA" id="ARBA00022475"/>
    </source>
</evidence>
<organism evidence="15 16">
    <name type="scientific">Vibrio comitans NBRC 102076</name>
    <dbReference type="NCBI Taxonomy" id="1219078"/>
    <lineage>
        <taxon>Bacteria</taxon>
        <taxon>Pseudomonadati</taxon>
        <taxon>Pseudomonadota</taxon>
        <taxon>Gammaproteobacteria</taxon>
        <taxon>Vibrionales</taxon>
        <taxon>Vibrionaceae</taxon>
        <taxon>Vibrio</taxon>
    </lineage>
</organism>
<feature type="transmembrane region" description="Helical" evidence="13">
    <location>
        <begin position="12"/>
        <end position="33"/>
    </location>
</feature>
<keyword evidence="5" id="KW-0349">Heme</keyword>
<evidence type="ECO:0000256" key="5">
    <source>
        <dbReference type="ARBA" id="ARBA00022617"/>
    </source>
</evidence>
<evidence type="ECO:0000256" key="10">
    <source>
        <dbReference type="ARBA" id="ARBA00023004"/>
    </source>
</evidence>
<evidence type="ECO:0000313" key="15">
    <source>
        <dbReference type="EMBL" id="GEA58830.1"/>
    </source>
</evidence>
<keyword evidence="6 13" id="KW-0812">Transmembrane</keyword>
<dbReference type="GO" id="GO:0005886">
    <property type="term" value="C:plasma membrane"/>
    <property type="evidence" value="ECO:0007669"/>
    <property type="project" value="UniProtKB-SubCell"/>
</dbReference>
<dbReference type="InterPro" id="IPR016174">
    <property type="entry name" value="Di-haem_cyt_TM"/>
</dbReference>
<gene>
    <name evidence="15" type="ORF">VCO01S_00230</name>
</gene>
<keyword evidence="9 13" id="KW-1133">Transmembrane helix</keyword>
<dbReference type="SUPFAM" id="SSF81342">
    <property type="entry name" value="Transmembrane di-heme cytochromes"/>
    <property type="match status" value="1"/>
</dbReference>
<dbReference type="OrthoDB" id="9793784at2"/>
<evidence type="ECO:0000256" key="12">
    <source>
        <dbReference type="ARBA" id="ARBA00037975"/>
    </source>
</evidence>
<reference evidence="15 16" key="1">
    <citation type="submission" date="2019-06" db="EMBL/GenBank/DDBJ databases">
        <title>Whole genome shotgun sequence of Vibrio comitans NBRC 102076.</title>
        <authorList>
            <person name="Hosoyama A."/>
            <person name="Uohara A."/>
            <person name="Ohji S."/>
            <person name="Ichikawa N."/>
        </authorList>
    </citation>
    <scope>NUCLEOTIDE SEQUENCE [LARGE SCALE GENOMIC DNA]</scope>
    <source>
        <strain evidence="15 16">NBRC 102076</strain>
    </source>
</reference>
<dbReference type="GO" id="GO:0020037">
    <property type="term" value="F:heme binding"/>
    <property type="evidence" value="ECO:0007669"/>
    <property type="project" value="TreeGrafter"/>
</dbReference>
<evidence type="ECO:0000256" key="1">
    <source>
        <dbReference type="ARBA" id="ARBA00001970"/>
    </source>
</evidence>
<comment type="caution">
    <text evidence="15">The sequence shown here is derived from an EMBL/GenBank/DDBJ whole genome shotgun (WGS) entry which is preliminary data.</text>
</comment>
<accession>A0A4Y3IJB2</accession>
<dbReference type="AlphaFoldDB" id="A0A4Y3IJB2"/>
<feature type="domain" description="Cytochrome b561 bacterial/Ni-hydrogenase" evidence="14">
    <location>
        <begin position="9"/>
        <end position="176"/>
    </location>
</feature>
<dbReference type="GO" id="GO:0009055">
    <property type="term" value="F:electron transfer activity"/>
    <property type="evidence" value="ECO:0007669"/>
    <property type="project" value="InterPro"/>
</dbReference>
<keyword evidence="3" id="KW-0813">Transport</keyword>
<dbReference type="Proteomes" id="UP000318242">
    <property type="component" value="Unassembled WGS sequence"/>
</dbReference>
<keyword evidence="8" id="KW-0249">Electron transport</keyword>
<dbReference type="InterPro" id="IPR011577">
    <property type="entry name" value="Cyt_b561_bac/Ni-Hgenase"/>
</dbReference>
<evidence type="ECO:0000313" key="16">
    <source>
        <dbReference type="Proteomes" id="UP000318242"/>
    </source>
</evidence>
<dbReference type="PANTHER" id="PTHR30529">
    <property type="entry name" value="CYTOCHROME B561"/>
    <property type="match status" value="1"/>
</dbReference>
<keyword evidence="4" id="KW-1003">Cell membrane</keyword>
<keyword evidence="11 13" id="KW-0472">Membrane</keyword>